<feature type="domain" description="RING-CH-type" evidence="8">
    <location>
        <begin position="65"/>
        <end position="143"/>
    </location>
</feature>
<dbReference type="InterPro" id="IPR011016">
    <property type="entry name" value="Znf_RING-CH"/>
</dbReference>
<organism evidence="9 10">
    <name type="scientific">Hortaea werneckii</name>
    <name type="common">Black yeast</name>
    <name type="synonym">Cladosporium werneckii</name>
    <dbReference type="NCBI Taxonomy" id="91943"/>
    <lineage>
        <taxon>Eukaryota</taxon>
        <taxon>Fungi</taxon>
        <taxon>Dikarya</taxon>
        <taxon>Ascomycota</taxon>
        <taxon>Pezizomycotina</taxon>
        <taxon>Dothideomycetes</taxon>
        <taxon>Dothideomycetidae</taxon>
        <taxon>Mycosphaerellales</taxon>
        <taxon>Teratosphaeriaceae</taxon>
        <taxon>Hortaea</taxon>
    </lineage>
</organism>
<keyword evidence="3" id="KW-0863">Zinc-finger</keyword>
<keyword evidence="4" id="KW-0862">Zinc</keyword>
<dbReference type="PROSITE" id="PS51292">
    <property type="entry name" value="ZF_RING_CH"/>
    <property type="match status" value="1"/>
</dbReference>
<evidence type="ECO:0000313" key="10">
    <source>
        <dbReference type="Proteomes" id="UP000269539"/>
    </source>
</evidence>
<dbReference type="CDD" id="cd05233">
    <property type="entry name" value="SDR_c"/>
    <property type="match status" value="1"/>
</dbReference>
<dbReference type="GO" id="GO:0016491">
    <property type="term" value="F:oxidoreductase activity"/>
    <property type="evidence" value="ECO:0007669"/>
    <property type="project" value="UniProtKB-KW"/>
</dbReference>
<feature type="region of interest" description="Disordered" evidence="7">
    <location>
        <begin position="326"/>
        <end position="350"/>
    </location>
</feature>
<dbReference type="InterPro" id="IPR020904">
    <property type="entry name" value="Sc_DH/Rdtase_CS"/>
</dbReference>
<dbReference type="PANTHER" id="PTHR43618">
    <property type="entry name" value="7-ALPHA-HYDROXYSTEROID DEHYDROGENASE"/>
    <property type="match status" value="1"/>
</dbReference>
<comment type="caution">
    <text evidence="9">The sequence shown here is derived from an EMBL/GenBank/DDBJ whole genome shotgun (WGS) entry which is preliminary data.</text>
</comment>
<evidence type="ECO:0000256" key="4">
    <source>
        <dbReference type="ARBA" id="ARBA00022833"/>
    </source>
</evidence>
<dbReference type="PRINTS" id="PR00081">
    <property type="entry name" value="GDHRDH"/>
</dbReference>
<comment type="similarity">
    <text evidence="1">Belongs to the short-chain dehydrogenases/reductases (SDR) family.</text>
</comment>
<feature type="compositionally biased region" description="Polar residues" evidence="7">
    <location>
        <begin position="36"/>
        <end position="60"/>
    </location>
</feature>
<feature type="compositionally biased region" description="Acidic residues" evidence="7">
    <location>
        <begin position="369"/>
        <end position="380"/>
    </location>
</feature>
<dbReference type="PANTHER" id="PTHR43618:SF18">
    <property type="entry name" value="SHORT CHAIN DEHYDROGENASE_REDUCTASE FAMILY (AFU_ORTHOLOGUE AFUA_5G12480)"/>
    <property type="match status" value="1"/>
</dbReference>
<evidence type="ECO:0000256" key="5">
    <source>
        <dbReference type="ARBA" id="ARBA00022857"/>
    </source>
</evidence>
<dbReference type="GO" id="GO:0008270">
    <property type="term" value="F:zinc ion binding"/>
    <property type="evidence" value="ECO:0007669"/>
    <property type="project" value="UniProtKB-KW"/>
</dbReference>
<dbReference type="Pfam" id="PF13561">
    <property type="entry name" value="adh_short_C2"/>
    <property type="match status" value="1"/>
</dbReference>
<dbReference type="Proteomes" id="UP000269539">
    <property type="component" value="Unassembled WGS sequence"/>
</dbReference>
<protein>
    <recommendedName>
        <fullName evidence="8">RING-CH-type domain-containing protein</fullName>
    </recommendedName>
</protein>
<dbReference type="EMBL" id="QWIO01002849">
    <property type="protein sequence ID" value="RMY49864.1"/>
    <property type="molecule type" value="Genomic_DNA"/>
</dbReference>
<accession>A0A3M7CD06</accession>
<feature type="region of interest" description="Disordered" evidence="7">
    <location>
        <begin position="1"/>
        <end position="67"/>
    </location>
</feature>
<evidence type="ECO:0000313" key="9">
    <source>
        <dbReference type="EMBL" id="RMY49864.1"/>
    </source>
</evidence>
<dbReference type="Pfam" id="PF12906">
    <property type="entry name" value="RINGv"/>
    <property type="match status" value="1"/>
</dbReference>
<dbReference type="SUPFAM" id="SSF51735">
    <property type="entry name" value="NAD(P)-binding Rossmann-fold domains"/>
    <property type="match status" value="1"/>
</dbReference>
<dbReference type="SUPFAM" id="SSF57850">
    <property type="entry name" value="RING/U-box"/>
    <property type="match status" value="1"/>
</dbReference>
<dbReference type="InterPro" id="IPR013083">
    <property type="entry name" value="Znf_RING/FYVE/PHD"/>
</dbReference>
<evidence type="ECO:0000256" key="3">
    <source>
        <dbReference type="ARBA" id="ARBA00022771"/>
    </source>
</evidence>
<gene>
    <name evidence="9" type="ORF">D0864_14651</name>
</gene>
<keyword evidence="5" id="KW-0521">NADP</keyword>
<dbReference type="InterPro" id="IPR002347">
    <property type="entry name" value="SDR_fam"/>
</dbReference>
<sequence length="809" mass="87508">MASLPARQQSQPRRRSSPSRQSQTSPSPTLARSEDSQTLFVNSPDQSQTEEPSQLASQPQPVDRDSDPNIQKCWICFSDSTEDTPETSPWRDPCPCALVAHEECLLDWIADAESPSNARRARAGGFGGPRIECPQCKHEIKLARPWNPVVEAVRGMERIGARSVTPGALSVLSGILWNASSAWGVHSIYAIFGPEDGFRILSPWVVDSIRVVRPEDALHEVGRAVLHCAVHWRLYIGLPLITPVLVLSRTRFADSVLPVLPILFFATQTHTVNDGTLNFTSWPPSASLSFAVLPYIRSAYNYYYEKVWAEKERRWLKEIQPRTAQLQEGADGDAGAEGGQQQGAQAGDADNIFEVRIDGGIWEEWGDAEAEEVVEEEEDPGQPQPDAQQNRPAPQVHPPEVDGLAQVPPPPGQAQDNQGEGVGVDEPRAPHPQLQRQQQRAQQAAQNAGGGGGGGAGERRLSFSPTAIAETVLGALLFPTLAGLSGELLKLALPRSWTAPGPSNIYVPVGNSGSLIGRLPAKGLLQEKWGRSLVGIGQMMTRAFATNGAAKVYIVGRRKEKLDETAAINPDVIIPLVGDVTSKESLCQVADYVEKDAGYVNLVCVNSGTMPPSIGVSSHDVDVHTYRAKALEQRTDDWEETFKTNSIAVFFTTMAFLSLLDAGNRQQNFPRQQSQVLVTSSIAGYLRVPMNMGAYPASKASATHLVKHLAGTLVPYGIRVNAIAPGLFPSDLAAGLIARANTTEGRDATAYGAFGKEFIPAERLGRTEDMAGTVLYMASAAGAYLNGNVTVLDGGKTLSFFGFLFLFFY</sequence>
<evidence type="ECO:0000259" key="8">
    <source>
        <dbReference type="PROSITE" id="PS51292"/>
    </source>
</evidence>
<evidence type="ECO:0000256" key="6">
    <source>
        <dbReference type="ARBA" id="ARBA00023002"/>
    </source>
</evidence>
<keyword evidence="2" id="KW-0479">Metal-binding</keyword>
<dbReference type="PROSITE" id="PS00061">
    <property type="entry name" value="ADH_SHORT"/>
    <property type="match status" value="1"/>
</dbReference>
<evidence type="ECO:0000256" key="1">
    <source>
        <dbReference type="ARBA" id="ARBA00006484"/>
    </source>
</evidence>
<evidence type="ECO:0000256" key="7">
    <source>
        <dbReference type="SAM" id="MobiDB-lite"/>
    </source>
</evidence>
<dbReference type="VEuPathDB" id="FungiDB:BTJ68_01665"/>
<keyword evidence="6" id="KW-0560">Oxidoreductase</keyword>
<name>A0A3M7CD06_HORWE</name>
<evidence type="ECO:0000256" key="2">
    <source>
        <dbReference type="ARBA" id="ARBA00022723"/>
    </source>
</evidence>
<proteinExistence type="inferred from homology"/>
<dbReference type="InterPro" id="IPR036291">
    <property type="entry name" value="NAD(P)-bd_dom_sf"/>
</dbReference>
<reference evidence="9 10" key="1">
    <citation type="journal article" date="2018" name="BMC Genomics">
        <title>Genomic evidence for intraspecific hybridization in a clonal and extremely halotolerant yeast.</title>
        <authorList>
            <person name="Gostincar C."/>
            <person name="Stajich J.E."/>
            <person name="Zupancic J."/>
            <person name="Zalar P."/>
            <person name="Gunde-Cimerman N."/>
        </authorList>
    </citation>
    <scope>NUCLEOTIDE SEQUENCE [LARGE SCALE GENOMIC DNA]</scope>
    <source>
        <strain evidence="9 10">EXF-10513</strain>
    </source>
</reference>
<feature type="compositionally biased region" description="Low complexity" evidence="7">
    <location>
        <begin position="18"/>
        <end position="29"/>
    </location>
</feature>
<feature type="region of interest" description="Disordered" evidence="7">
    <location>
        <begin position="369"/>
        <end position="460"/>
    </location>
</feature>
<dbReference type="AlphaFoldDB" id="A0A3M7CD06"/>
<dbReference type="Gene3D" id="3.30.40.10">
    <property type="entry name" value="Zinc/RING finger domain, C3HC4 (zinc finger)"/>
    <property type="match status" value="1"/>
</dbReference>
<dbReference type="Gene3D" id="3.40.50.720">
    <property type="entry name" value="NAD(P)-binding Rossmann-like Domain"/>
    <property type="match status" value="1"/>
</dbReference>
<feature type="compositionally biased region" description="Low complexity" evidence="7">
    <location>
        <begin position="433"/>
        <end position="447"/>
    </location>
</feature>
<dbReference type="SMART" id="SM00744">
    <property type="entry name" value="RINGv"/>
    <property type="match status" value="1"/>
</dbReference>
<dbReference type="InterPro" id="IPR052178">
    <property type="entry name" value="Sec_Metab_Biosynth_SDR"/>
</dbReference>